<dbReference type="SUPFAM" id="SSF101494">
    <property type="entry name" value="Stathmin"/>
    <property type="match status" value="1"/>
</dbReference>
<keyword evidence="3" id="KW-1185">Reference proteome</keyword>
<protein>
    <submittedName>
        <fullName evidence="2">Uncharacterized protein</fullName>
    </submittedName>
</protein>
<proteinExistence type="predicted"/>
<evidence type="ECO:0000256" key="1">
    <source>
        <dbReference type="SAM" id="MobiDB-lite"/>
    </source>
</evidence>
<dbReference type="PANTHER" id="PTHR10104">
    <property type="entry name" value="STATHMIN"/>
    <property type="match status" value="1"/>
</dbReference>
<evidence type="ECO:0000313" key="2">
    <source>
        <dbReference type="EMBL" id="KAJ7332207.1"/>
    </source>
</evidence>
<dbReference type="GO" id="GO:0043005">
    <property type="term" value="C:neuron projection"/>
    <property type="evidence" value="ECO:0007669"/>
    <property type="project" value="TreeGrafter"/>
</dbReference>
<name>A0A9Q1B2T1_9SAUR</name>
<dbReference type="GO" id="GO:0005737">
    <property type="term" value="C:cytoplasm"/>
    <property type="evidence" value="ECO:0007669"/>
    <property type="project" value="TreeGrafter"/>
</dbReference>
<dbReference type="EMBL" id="JAPFRF010000005">
    <property type="protein sequence ID" value="KAJ7332207.1"/>
    <property type="molecule type" value="Genomic_DNA"/>
</dbReference>
<dbReference type="GO" id="GO:0015631">
    <property type="term" value="F:tubulin binding"/>
    <property type="evidence" value="ECO:0007669"/>
    <property type="project" value="TreeGrafter"/>
</dbReference>
<dbReference type="AlphaFoldDB" id="A0A9Q1B2T1"/>
<gene>
    <name evidence="2" type="ORF">JRQ81_014387</name>
</gene>
<dbReference type="InterPro" id="IPR000956">
    <property type="entry name" value="Stathmin_fam"/>
</dbReference>
<dbReference type="Pfam" id="PF00836">
    <property type="entry name" value="Stathmin"/>
    <property type="match status" value="1"/>
</dbReference>
<dbReference type="GO" id="GO:0031175">
    <property type="term" value="P:neuron projection development"/>
    <property type="evidence" value="ECO:0007669"/>
    <property type="project" value="TreeGrafter"/>
</dbReference>
<feature type="region of interest" description="Disordered" evidence="1">
    <location>
        <begin position="380"/>
        <end position="423"/>
    </location>
</feature>
<evidence type="ECO:0000313" key="3">
    <source>
        <dbReference type="Proteomes" id="UP001142489"/>
    </source>
</evidence>
<comment type="caution">
    <text evidence="2">The sequence shown here is derived from an EMBL/GenBank/DDBJ whole genome shotgun (WGS) entry which is preliminary data.</text>
</comment>
<dbReference type="GO" id="GO:0031110">
    <property type="term" value="P:regulation of microtubule polymerization or depolymerization"/>
    <property type="evidence" value="ECO:0007669"/>
    <property type="project" value="InterPro"/>
</dbReference>
<dbReference type="Proteomes" id="UP001142489">
    <property type="component" value="Unassembled WGS sequence"/>
</dbReference>
<accession>A0A9Q1B2T1</accession>
<dbReference type="PROSITE" id="PS51663">
    <property type="entry name" value="STATHMIN_3"/>
    <property type="match status" value="1"/>
</dbReference>
<feature type="compositionally biased region" description="Low complexity" evidence="1">
    <location>
        <begin position="380"/>
        <end position="395"/>
    </location>
</feature>
<dbReference type="InterPro" id="IPR036002">
    <property type="entry name" value="Stathmin_sf"/>
</dbReference>
<sequence>MFITGSNYYSNRKLRAWVGFMPGQEGAGSQERVTATQAPGAKGARVSGVSGLKWNLQLAVKSSTKCDVEGKEHDKVVVGPFVKESQEQDQVKKEERKRIEMDEQPGKLFFEGGKQRVEQGGKEGVKKEQTEKFIEGYLAVVKEVEIWEMIKTELEEATLEVKKMGIQTERGLGDIKEGAEIGIQTEDGESIGTSVGIQTNIIIKKDTKTQAVQVGQVKDKYIGRWTTIPRMPRGSNGRGSFLAAPEPRPFKDSRSFRKPFPHHHHHHLLLLLRSGEGPPRPAEAESEGNALQHFSRKASLLPLCLCIFPRCLLSATHLTVMASTVSAYKEKMKELSLLSLICSCFHTQPHPNTIYQYGDMEVKQLDKRASGQSFEVILKSPSDLSPESPVLSSPPRRGISPWRSCRRGWRLQKRGGRARRPKS</sequence>
<feature type="compositionally biased region" description="Basic residues" evidence="1">
    <location>
        <begin position="404"/>
        <end position="423"/>
    </location>
</feature>
<organism evidence="2 3">
    <name type="scientific">Phrynocephalus forsythii</name>
    <dbReference type="NCBI Taxonomy" id="171643"/>
    <lineage>
        <taxon>Eukaryota</taxon>
        <taxon>Metazoa</taxon>
        <taxon>Chordata</taxon>
        <taxon>Craniata</taxon>
        <taxon>Vertebrata</taxon>
        <taxon>Euteleostomi</taxon>
        <taxon>Lepidosauria</taxon>
        <taxon>Squamata</taxon>
        <taxon>Bifurcata</taxon>
        <taxon>Unidentata</taxon>
        <taxon>Episquamata</taxon>
        <taxon>Toxicofera</taxon>
        <taxon>Iguania</taxon>
        <taxon>Acrodonta</taxon>
        <taxon>Agamidae</taxon>
        <taxon>Agaminae</taxon>
        <taxon>Phrynocephalus</taxon>
    </lineage>
</organism>
<dbReference type="PANTHER" id="PTHR10104:SF17">
    <property type="entry name" value="STATHMIN-3"/>
    <property type="match status" value="1"/>
</dbReference>
<dbReference type="GO" id="GO:0007019">
    <property type="term" value="P:microtubule depolymerization"/>
    <property type="evidence" value="ECO:0007669"/>
    <property type="project" value="TreeGrafter"/>
</dbReference>
<reference evidence="2" key="1">
    <citation type="journal article" date="2023" name="DNA Res.">
        <title>Chromosome-level genome assembly of Phrynocephalus forsythii using third-generation DNA sequencing and Hi-C analysis.</title>
        <authorList>
            <person name="Qi Y."/>
            <person name="Zhao W."/>
            <person name="Zhao Y."/>
            <person name="Niu C."/>
            <person name="Cao S."/>
            <person name="Zhang Y."/>
        </authorList>
    </citation>
    <scope>NUCLEOTIDE SEQUENCE</scope>
    <source>
        <tissue evidence="2">Muscle</tissue>
    </source>
</reference>